<keyword evidence="5 7" id="KW-0472">Membrane</keyword>
<dbReference type="PANTHER" id="PTHR23513:SF6">
    <property type="entry name" value="MAJOR FACILITATOR SUPERFAMILY ASSOCIATED DOMAIN-CONTAINING PROTEIN"/>
    <property type="match status" value="1"/>
</dbReference>
<feature type="transmembrane region" description="Helical" evidence="7">
    <location>
        <begin position="297"/>
        <end position="325"/>
    </location>
</feature>
<evidence type="ECO:0000256" key="2">
    <source>
        <dbReference type="ARBA" id="ARBA00022475"/>
    </source>
</evidence>
<evidence type="ECO:0000256" key="7">
    <source>
        <dbReference type="SAM" id="Phobius"/>
    </source>
</evidence>
<protein>
    <submittedName>
        <fullName evidence="9">MFS transporter</fullName>
    </submittedName>
</protein>
<dbReference type="Proteomes" id="UP001596540">
    <property type="component" value="Unassembled WGS sequence"/>
</dbReference>
<keyword evidence="10" id="KW-1185">Reference proteome</keyword>
<dbReference type="InterPro" id="IPR011701">
    <property type="entry name" value="MFS"/>
</dbReference>
<evidence type="ECO:0000313" key="10">
    <source>
        <dbReference type="Proteomes" id="UP001596540"/>
    </source>
</evidence>
<dbReference type="PANTHER" id="PTHR23513">
    <property type="entry name" value="INTEGRAL MEMBRANE EFFLUX PROTEIN-RELATED"/>
    <property type="match status" value="1"/>
</dbReference>
<feature type="transmembrane region" description="Helical" evidence="7">
    <location>
        <begin position="54"/>
        <end position="72"/>
    </location>
</feature>
<comment type="caution">
    <text evidence="9">The sequence shown here is derived from an EMBL/GenBank/DDBJ whole genome shotgun (WGS) entry which is preliminary data.</text>
</comment>
<dbReference type="InterPro" id="IPR020846">
    <property type="entry name" value="MFS_dom"/>
</dbReference>
<dbReference type="SUPFAM" id="SSF103473">
    <property type="entry name" value="MFS general substrate transporter"/>
    <property type="match status" value="1"/>
</dbReference>
<feature type="transmembrane region" description="Helical" evidence="7">
    <location>
        <begin position="233"/>
        <end position="251"/>
    </location>
</feature>
<dbReference type="PROSITE" id="PS50850">
    <property type="entry name" value="MFS"/>
    <property type="match status" value="1"/>
</dbReference>
<evidence type="ECO:0000256" key="5">
    <source>
        <dbReference type="ARBA" id="ARBA00023136"/>
    </source>
</evidence>
<dbReference type="Pfam" id="PF07690">
    <property type="entry name" value="MFS_1"/>
    <property type="match status" value="1"/>
</dbReference>
<keyword evidence="2" id="KW-1003">Cell membrane</keyword>
<dbReference type="CDD" id="cd06173">
    <property type="entry name" value="MFS_MefA_like"/>
    <property type="match status" value="1"/>
</dbReference>
<sequence>MASRGTARLTRDFQWFWFSQTMSFTGDRLTGFAIPTIAILLLDASSAQVGLLTATGWLAFPVFGMFAGAVLARMRVRRVMIAGELVRFCAFAGVTAAVVLGEPSFPQLLVATALAGAAMVFVDIGAQSYLPSLVPADRLFPANSRLQSSDSLSKLAGPAVAGAVVDLVGPAASAACTAAPFLLSAAGRTRVRAVEPSPERHPEPAIARVRRGLGFVWRHDALRRIVSASALRGFGMGAVDAVLLLFAYRVLGMSSTAVGLLLAAGALGGLAGAMYAHRIARRLGVRRTLLLSGLEGAAWIAVPLCLAGAPVAVFAVIRICSAIWLPVWGVLSTSLRQVLTPPEWQSTVHATARTVPSTAIPLGALTGGVAAGLASDWLGTAVGLVAVLMAGGICASTGVLLLRAIGDGIDDGLPAATEPGPPPAATPTAPAAGA</sequence>
<feature type="domain" description="Major facilitator superfamily (MFS) profile" evidence="8">
    <location>
        <begin position="221"/>
        <end position="434"/>
    </location>
</feature>
<evidence type="ECO:0000256" key="3">
    <source>
        <dbReference type="ARBA" id="ARBA00022692"/>
    </source>
</evidence>
<keyword evidence="4 7" id="KW-1133">Transmembrane helix</keyword>
<evidence type="ECO:0000256" key="4">
    <source>
        <dbReference type="ARBA" id="ARBA00022989"/>
    </source>
</evidence>
<accession>A0ABW2KIN1</accession>
<feature type="region of interest" description="Disordered" evidence="6">
    <location>
        <begin position="413"/>
        <end position="434"/>
    </location>
</feature>
<name>A0ABW2KIN1_9ACTN</name>
<feature type="transmembrane region" description="Helical" evidence="7">
    <location>
        <begin position="257"/>
        <end position="276"/>
    </location>
</feature>
<keyword evidence="3 7" id="KW-0812">Transmembrane</keyword>
<comment type="subcellular location">
    <subcellularLocation>
        <location evidence="1">Cell membrane</location>
        <topology evidence="1">Multi-pass membrane protein</topology>
    </subcellularLocation>
</comment>
<feature type="transmembrane region" description="Helical" evidence="7">
    <location>
        <begin position="21"/>
        <end position="42"/>
    </location>
</feature>
<dbReference type="RefSeq" id="WP_379872402.1">
    <property type="nucleotide sequence ID" value="NZ_JBHTBH010000009.1"/>
</dbReference>
<gene>
    <name evidence="9" type="ORF">ACFQRF_18610</name>
</gene>
<proteinExistence type="predicted"/>
<reference evidence="10" key="1">
    <citation type="journal article" date="2019" name="Int. J. Syst. Evol. Microbiol.">
        <title>The Global Catalogue of Microorganisms (GCM) 10K type strain sequencing project: providing services to taxonomists for standard genome sequencing and annotation.</title>
        <authorList>
            <consortium name="The Broad Institute Genomics Platform"/>
            <consortium name="The Broad Institute Genome Sequencing Center for Infectious Disease"/>
            <person name="Wu L."/>
            <person name="Ma J."/>
        </authorList>
    </citation>
    <scope>NUCLEOTIDE SEQUENCE [LARGE SCALE GENOMIC DNA]</scope>
    <source>
        <strain evidence="10">CGMCC 4.7382</strain>
    </source>
</reference>
<evidence type="ECO:0000256" key="6">
    <source>
        <dbReference type="SAM" id="MobiDB-lite"/>
    </source>
</evidence>
<evidence type="ECO:0000259" key="8">
    <source>
        <dbReference type="PROSITE" id="PS50850"/>
    </source>
</evidence>
<dbReference type="InterPro" id="IPR036259">
    <property type="entry name" value="MFS_trans_sf"/>
</dbReference>
<dbReference type="EMBL" id="JBHTBH010000009">
    <property type="protein sequence ID" value="MFC7329748.1"/>
    <property type="molecule type" value="Genomic_DNA"/>
</dbReference>
<evidence type="ECO:0000313" key="9">
    <source>
        <dbReference type="EMBL" id="MFC7329748.1"/>
    </source>
</evidence>
<organism evidence="9 10">
    <name type="scientific">Marinactinospora rubrisoli</name>
    <dbReference type="NCBI Taxonomy" id="2715399"/>
    <lineage>
        <taxon>Bacteria</taxon>
        <taxon>Bacillati</taxon>
        <taxon>Actinomycetota</taxon>
        <taxon>Actinomycetes</taxon>
        <taxon>Streptosporangiales</taxon>
        <taxon>Nocardiopsidaceae</taxon>
        <taxon>Marinactinospora</taxon>
    </lineage>
</organism>
<feature type="transmembrane region" description="Helical" evidence="7">
    <location>
        <begin position="377"/>
        <end position="402"/>
    </location>
</feature>
<evidence type="ECO:0000256" key="1">
    <source>
        <dbReference type="ARBA" id="ARBA00004651"/>
    </source>
</evidence>
<feature type="transmembrane region" description="Helical" evidence="7">
    <location>
        <begin position="107"/>
        <end position="130"/>
    </location>
</feature>
<dbReference type="Gene3D" id="1.20.1250.20">
    <property type="entry name" value="MFS general substrate transporter like domains"/>
    <property type="match status" value="1"/>
</dbReference>
<feature type="transmembrane region" description="Helical" evidence="7">
    <location>
        <begin position="84"/>
        <end position="101"/>
    </location>
</feature>